<evidence type="ECO:0000256" key="12">
    <source>
        <dbReference type="ARBA" id="ARBA00023268"/>
    </source>
</evidence>
<keyword evidence="8" id="KW-0862">Zinc</keyword>
<dbReference type="SMART" id="SM01232">
    <property type="entry name" value="H2TH"/>
    <property type="match status" value="1"/>
</dbReference>
<dbReference type="SUPFAM" id="SSF46946">
    <property type="entry name" value="S13-like H2TH domain"/>
    <property type="match status" value="1"/>
</dbReference>
<dbReference type="Proteomes" id="UP000275368">
    <property type="component" value="Chromosome"/>
</dbReference>
<protein>
    <submittedName>
        <fullName evidence="15">Formamidopyrimidine-DNA glycosylase</fullName>
    </submittedName>
</protein>
<dbReference type="InterPro" id="IPR035937">
    <property type="entry name" value="FPG_N"/>
</dbReference>
<dbReference type="PROSITE" id="PS51066">
    <property type="entry name" value="ZF_FPG_2"/>
    <property type="match status" value="1"/>
</dbReference>
<keyword evidence="13" id="KW-0326">Glycosidase</keyword>
<keyword evidence="12" id="KW-0511">Multifunctional enzyme</keyword>
<comment type="catalytic activity">
    <reaction evidence="1">
        <text>Hydrolysis of DNA containing ring-opened 7-methylguanine residues, releasing 2,6-diamino-4-hydroxy-5-(N-methyl)formamidopyrimidine.</text>
        <dbReference type="EC" id="3.2.2.23"/>
    </reaction>
</comment>
<proteinExistence type="inferred from homology"/>
<dbReference type="PANTHER" id="PTHR22993">
    <property type="entry name" value="FORMAMIDOPYRIMIDINE-DNA GLYCOSYLASE"/>
    <property type="match status" value="1"/>
</dbReference>
<evidence type="ECO:0000256" key="10">
    <source>
        <dbReference type="ARBA" id="ARBA00023204"/>
    </source>
</evidence>
<dbReference type="SUPFAM" id="SSF57716">
    <property type="entry name" value="Glucocorticoid receptor-like (DNA-binding domain)"/>
    <property type="match status" value="1"/>
</dbReference>
<dbReference type="PANTHER" id="PTHR22993:SF9">
    <property type="entry name" value="FORMAMIDOPYRIMIDINE-DNA GLYCOSYLASE"/>
    <property type="match status" value="1"/>
</dbReference>
<evidence type="ECO:0000256" key="2">
    <source>
        <dbReference type="ARBA" id="ARBA00001947"/>
    </source>
</evidence>
<dbReference type="OrthoDB" id="9800855at2"/>
<dbReference type="KEGG" id="pbk:Back11_12410"/>
<keyword evidence="9" id="KW-0238">DNA-binding</keyword>
<dbReference type="Gene3D" id="3.20.190.10">
    <property type="entry name" value="MutM-like, N-terminal"/>
    <property type="match status" value="1"/>
</dbReference>
<dbReference type="InterPro" id="IPR015886">
    <property type="entry name" value="H2TH_FPG"/>
</dbReference>
<evidence type="ECO:0000256" key="11">
    <source>
        <dbReference type="ARBA" id="ARBA00023239"/>
    </source>
</evidence>
<evidence type="ECO:0000256" key="14">
    <source>
        <dbReference type="ARBA" id="ARBA00044632"/>
    </source>
</evidence>
<dbReference type="AlphaFoldDB" id="A0A3G9INJ7"/>
<dbReference type="GO" id="GO:0140078">
    <property type="term" value="F:class I DNA-(apurinic or apyrimidinic site) endonuclease activity"/>
    <property type="evidence" value="ECO:0007669"/>
    <property type="project" value="UniProtKB-EC"/>
</dbReference>
<dbReference type="SMART" id="SM00898">
    <property type="entry name" value="Fapy_DNA_glyco"/>
    <property type="match status" value="1"/>
</dbReference>
<dbReference type="GO" id="GO:0003684">
    <property type="term" value="F:damaged DNA binding"/>
    <property type="evidence" value="ECO:0007669"/>
    <property type="project" value="InterPro"/>
</dbReference>
<dbReference type="InterPro" id="IPR010979">
    <property type="entry name" value="Ribosomal_uS13-like_H2TH"/>
</dbReference>
<organism evidence="15 16">
    <name type="scientific">Paenibacillus baekrokdamisoli</name>
    <dbReference type="NCBI Taxonomy" id="1712516"/>
    <lineage>
        <taxon>Bacteria</taxon>
        <taxon>Bacillati</taxon>
        <taxon>Bacillota</taxon>
        <taxon>Bacilli</taxon>
        <taxon>Bacillales</taxon>
        <taxon>Paenibacillaceae</taxon>
        <taxon>Paenibacillus</taxon>
    </lineage>
</organism>
<dbReference type="InterPro" id="IPR000214">
    <property type="entry name" value="Znf_DNA_glyclase/AP_lyase"/>
</dbReference>
<keyword evidence="4" id="KW-0479">Metal-binding</keyword>
<dbReference type="Pfam" id="PF01149">
    <property type="entry name" value="Fapy_DNA_glyco"/>
    <property type="match status" value="1"/>
</dbReference>
<dbReference type="GO" id="GO:0003690">
    <property type="term" value="F:double-stranded DNA binding"/>
    <property type="evidence" value="ECO:0007669"/>
    <property type="project" value="UniProtKB-ARBA"/>
</dbReference>
<dbReference type="PROSITE" id="PS51068">
    <property type="entry name" value="FPG_CAT"/>
    <property type="match status" value="1"/>
</dbReference>
<evidence type="ECO:0000256" key="1">
    <source>
        <dbReference type="ARBA" id="ARBA00001668"/>
    </source>
</evidence>
<evidence type="ECO:0000256" key="4">
    <source>
        <dbReference type="ARBA" id="ARBA00022723"/>
    </source>
</evidence>
<evidence type="ECO:0000256" key="3">
    <source>
        <dbReference type="ARBA" id="ARBA00009409"/>
    </source>
</evidence>
<dbReference type="SUPFAM" id="SSF81624">
    <property type="entry name" value="N-terminal domain of MutM-like DNA repair proteins"/>
    <property type="match status" value="1"/>
</dbReference>
<dbReference type="EMBL" id="AP019308">
    <property type="protein sequence ID" value="BBH19896.1"/>
    <property type="molecule type" value="Genomic_DNA"/>
</dbReference>
<dbReference type="FunFam" id="1.10.8.50:FF:000003">
    <property type="entry name" value="Formamidopyrimidine-DNA glycosylase"/>
    <property type="match status" value="1"/>
</dbReference>
<dbReference type="GO" id="GO:0034039">
    <property type="term" value="F:8-oxo-7,8-dihydroguanine DNA N-glycosylase activity"/>
    <property type="evidence" value="ECO:0007669"/>
    <property type="project" value="TreeGrafter"/>
</dbReference>
<dbReference type="GO" id="GO:0008270">
    <property type="term" value="F:zinc ion binding"/>
    <property type="evidence" value="ECO:0007669"/>
    <property type="project" value="UniProtKB-KW"/>
</dbReference>
<dbReference type="Pfam" id="PF06831">
    <property type="entry name" value="H2TH"/>
    <property type="match status" value="1"/>
</dbReference>
<evidence type="ECO:0000256" key="5">
    <source>
        <dbReference type="ARBA" id="ARBA00022763"/>
    </source>
</evidence>
<keyword evidence="7" id="KW-0378">Hydrolase</keyword>
<evidence type="ECO:0000256" key="7">
    <source>
        <dbReference type="ARBA" id="ARBA00022801"/>
    </source>
</evidence>
<keyword evidence="11" id="KW-0456">Lyase</keyword>
<dbReference type="RefSeq" id="WP_125654574.1">
    <property type="nucleotide sequence ID" value="NZ_AP019308.1"/>
</dbReference>
<keyword evidence="6" id="KW-0863">Zinc-finger</keyword>
<evidence type="ECO:0000256" key="6">
    <source>
        <dbReference type="ARBA" id="ARBA00022771"/>
    </source>
</evidence>
<name>A0A3G9INJ7_9BACL</name>
<dbReference type="InterPro" id="IPR012319">
    <property type="entry name" value="FPG_cat"/>
</dbReference>
<comment type="cofactor">
    <cofactor evidence="2">
        <name>Zn(2+)</name>
        <dbReference type="ChEBI" id="CHEBI:29105"/>
    </cofactor>
</comment>
<evidence type="ECO:0000256" key="9">
    <source>
        <dbReference type="ARBA" id="ARBA00023125"/>
    </source>
</evidence>
<evidence type="ECO:0000313" key="15">
    <source>
        <dbReference type="EMBL" id="BBH19896.1"/>
    </source>
</evidence>
<keyword evidence="5" id="KW-0227">DNA damage</keyword>
<evidence type="ECO:0000256" key="8">
    <source>
        <dbReference type="ARBA" id="ARBA00022833"/>
    </source>
</evidence>
<evidence type="ECO:0000313" key="16">
    <source>
        <dbReference type="Proteomes" id="UP000275368"/>
    </source>
</evidence>
<evidence type="ECO:0000256" key="13">
    <source>
        <dbReference type="ARBA" id="ARBA00023295"/>
    </source>
</evidence>
<gene>
    <name evidence="15" type="primary">mutM_2</name>
    <name evidence="15" type="ORF">Back11_12410</name>
</gene>
<accession>A0A3G9INJ7</accession>
<comment type="catalytic activity">
    <reaction evidence="14">
        <text>2'-deoxyribonucleotide-(2'-deoxyribose 5'-phosphate)-2'-deoxyribonucleotide-DNA = a 3'-end 2'-deoxyribonucleotide-(2,3-dehydro-2,3-deoxyribose 5'-phosphate)-DNA + a 5'-end 5'-phospho-2'-deoxyribonucleoside-DNA + H(+)</text>
        <dbReference type="Rhea" id="RHEA:66592"/>
        <dbReference type="Rhea" id="RHEA-COMP:13180"/>
        <dbReference type="Rhea" id="RHEA-COMP:16897"/>
        <dbReference type="Rhea" id="RHEA-COMP:17067"/>
        <dbReference type="ChEBI" id="CHEBI:15378"/>
        <dbReference type="ChEBI" id="CHEBI:136412"/>
        <dbReference type="ChEBI" id="CHEBI:157695"/>
        <dbReference type="ChEBI" id="CHEBI:167181"/>
        <dbReference type="EC" id="4.2.99.18"/>
    </reaction>
</comment>
<keyword evidence="16" id="KW-1185">Reference proteome</keyword>
<reference evidence="15 16" key="1">
    <citation type="submission" date="2018-11" db="EMBL/GenBank/DDBJ databases">
        <title>Complete genome sequence of Paenibacillus baekrokdamisoli strain KCTC 33723.</title>
        <authorList>
            <person name="Kang S.W."/>
            <person name="Lee K.C."/>
            <person name="Kim K.K."/>
            <person name="Kim J.S."/>
            <person name="Kim D.S."/>
            <person name="Ko S.H."/>
            <person name="Yang S.H."/>
            <person name="Lee J.S."/>
        </authorList>
    </citation>
    <scope>NUCLEOTIDE SEQUENCE [LARGE SCALE GENOMIC DNA]</scope>
    <source>
        <strain evidence="15 16">KCTC 33723</strain>
    </source>
</reference>
<sequence length="271" mass="30947">MPEWPEMENYRKMLAERISGQPIQDVEITRPKSINVSPETFKGELIGRTIWFVERRGKMLIFHLDNGKRLLLHLMLGGLIHFGPREERPDRTVQVAIDFPNGELCFIGLRLGYIHFLTVKEVEAKLADLGPDPFDKRITLEKFIERFKSKRGSIKTAMLEQRVLSGIGNCYADEIAFEAGIRPSARISDIEPESWERLYHAMHKVLLEAAALGGYMEMPLTADDTLTGGYNDHCRVYDRGGEPCVRCSGTVEQGEINSRKIFFCPSCQRDR</sequence>
<comment type="similarity">
    <text evidence="3">Belongs to the FPG family.</text>
</comment>
<dbReference type="GO" id="GO:0006284">
    <property type="term" value="P:base-excision repair"/>
    <property type="evidence" value="ECO:0007669"/>
    <property type="project" value="InterPro"/>
</dbReference>
<keyword evidence="10" id="KW-0234">DNA repair</keyword>
<dbReference type="Gene3D" id="1.10.8.50">
    <property type="match status" value="1"/>
</dbReference>